<dbReference type="AlphaFoldDB" id="A0A0B0N4Y7"/>
<organism evidence="1 3">
    <name type="scientific">Gossypium arboreum</name>
    <name type="common">Tree cotton</name>
    <name type="synonym">Gossypium nanking</name>
    <dbReference type="NCBI Taxonomy" id="29729"/>
    <lineage>
        <taxon>Eukaryota</taxon>
        <taxon>Viridiplantae</taxon>
        <taxon>Streptophyta</taxon>
        <taxon>Embryophyta</taxon>
        <taxon>Tracheophyta</taxon>
        <taxon>Spermatophyta</taxon>
        <taxon>Magnoliopsida</taxon>
        <taxon>eudicotyledons</taxon>
        <taxon>Gunneridae</taxon>
        <taxon>Pentapetalae</taxon>
        <taxon>rosids</taxon>
        <taxon>malvids</taxon>
        <taxon>Malvales</taxon>
        <taxon>Malvaceae</taxon>
        <taxon>Malvoideae</taxon>
        <taxon>Gossypium</taxon>
    </lineage>
</organism>
<protein>
    <submittedName>
        <fullName evidence="1">Uncharacterized protein</fullName>
    </submittedName>
</protein>
<name>A0A0B0N4Y7_GOSAR</name>
<evidence type="ECO:0000313" key="3">
    <source>
        <dbReference type="Proteomes" id="UP000032142"/>
    </source>
</evidence>
<dbReference type="Proteomes" id="UP000032142">
    <property type="component" value="Unassembled WGS sequence"/>
</dbReference>
<reference evidence="3" key="2">
    <citation type="submission" date="2014-09" db="EMBL/GenBank/DDBJ databases">
        <authorList>
            <person name="Mudge J."/>
            <person name="Ramaraj T."/>
            <person name="Lindquist I.E."/>
            <person name="Bharti A.K."/>
            <person name="Sundararajan A."/>
            <person name="Cameron C.T."/>
            <person name="Woodward J.E."/>
            <person name="May G.D."/>
            <person name="Brubaker C."/>
            <person name="Broadhvest J."/>
            <person name="Wilkins T.A."/>
        </authorList>
    </citation>
    <scope>NUCLEOTIDE SEQUENCE</scope>
    <source>
        <strain evidence="3">cv. AKA8401</strain>
    </source>
</reference>
<reference evidence="1" key="1">
    <citation type="submission" date="2014-09" db="EMBL/GenBank/DDBJ databases">
        <title>G. arboreum L. cv. AKA8401 A2 genome assembly version 1.0.</title>
        <authorList>
            <person name="Mudge J."/>
            <person name="Ramaraj T."/>
            <person name="Lindquist I.E."/>
            <person name="Bharti A.K."/>
            <person name="Sundararajan A."/>
            <person name="Cameron C.T."/>
            <person name="Woodward J.E."/>
            <person name="May G.D."/>
            <person name="Brubaker C."/>
            <person name="Broadhvest J."/>
            <person name="Wilkins T.A."/>
        </authorList>
    </citation>
    <scope>NUCLEOTIDE SEQUENCE</scope>
</reference>
<gene>
    <name evidence="2" type="ORF">F383_01597</name>
    <name evidence="1" type="ORF">F383_33122</name>
</gene>
<dbReference type="EMBL" id="KN432891">
    <property type="protein sequence ID" value="KHG25567.1"/>
    <property type="molecule type" value="Genomic_DNA"/>
</dbReference>
<dbReference type="EMBL" id="JRRC01463072">
    <property type="protein sequence ID" value="KHG06919.1"/>
    <property type="molecule type" value="Genomic_DNA"/>
</dbReference>
<sequence length="56" mass="6683">MCFHRRQDPRLPLLISFPRQRDFDAEPVGIIRYRCVACVRGCTGVRGLLTWRHEQR</sequence>
<evidence type="ECO:0000313" key="2">
    <source>
        <dbReference type="EMBL" id="KHG25567.1"/>
    </source>
</evidence>
<proteinExistence type="predicted"/>
<evidence type="ECO:0000313" key="1">
    <source>
        <dbReference type="EMBL" id="KHG06919.1"/>
    </source>
</evidence>
<accession>A0A0B0N4Y7</accession>
<keyword evidence="3" id="KW-1185">Reference proteome</keyword>